<gene>
    <name evidence="1" type="ORF">EAH76_19535</name>
</gene>
<organism evidence="1 2">
    <name type="scientific">Sphingomonas glacialis</name>
    <dbReference type="NCBI Taxonomy" id="658225"/>
    <lineage>
        <taxon>Bacteria</taxon>
        <taxon>Pseudomonadati</taxon>
        <taxon>Pseudomonadota</taxon>
        <taxon>Alphaproteobacteria</taxon>
        <taxon>Sphingomonadales</taxon>
        <taxon>Sphingomonadaceae</taxon>
        <taxon>Sphingomonas</taxon>
    </lineage>
</organism>
<dbReference type="Proteomes" id="UP000319931">
    <property type="component" value="Unassembled WGS sequence"/>
</dbReference>
<name>A0A502FIF2_9SPHN</name>
<protein>
    <recommendedName>
        <fullName evidence="3">DUF883 family protein</fullName>
    </recommendedName>
</protein>
<evidence type="ECO:0000313" key="1">
    <source>
        <dbReference type="EMBL" id="TPG49022.1"/>
    </source>
</evidence>
<proteinExistence type="predicted"/>
<dbReference type="RefSeq" id="WP_140851968.1">
    <property type="nucleotide sequence ID" value="NZ_RCZC01000008.1"/>
</dbReference>
<comment type="caution">
    <text evidence="1">The sequence shown here is derived from an EMBL/GenBank/DDBJ whole genome shotgun (WGS) entry which is preliminary data.</text>
</comment>
<evidence type="ECO:0000313" key="2">
    <source>
        <dbReference type="Proteomes" id="UP000319931"/>
    </source>
</evidence>
<accession>A0A502FIF2</accession>
<dbReference type="EMBL" id="RCZC01000008">
    <property type="protein sequence ID" value="TPG49022.1"/>
    <property type="molecule type" value="Genomic_DNA"/>
</dbReference>
<dbReference type="Gene3D" id="1.20.120.20">
    <property type="entry name" value="Apolipoprotein"/>
    <property type="match status" value="1"/>
</dbReference>
<dbReference type="AlphaFoldDB" id="A0A502FIF2"/>
<reference evidence="1 2" key="1">
    <citation type="journal article" date="2019" name="Environ. Microbiol.">
        <title>Species interactions and distinct microbial communities in high Arctic permafrost affected cryosols are associated with the CH4 and CO2 gas fluxes.</title>
        <authorList>
            <person name="Altshuler I."/>
            <person name="Hamel J."/>
            <person name="Turney S."/>
            <person name="Magnuson E."/>
            <person name="Levesque R."/>
            <person name="Greer C."/>
            <person name="Whyte L.G."/>
        </authorList>
    </citation>
    <scope>NUCLEOTIDE SEQUENCE [LARGE SCALE GENOMIC DNA]</scope>
    <source>
        <strain evidence="1 2">E6.1</strain>
    </source>
</reference>
<sequence>MATTDFTSAAHDTIDAAADATKTAGDEAAKATATASQLIKDSASKLGKEAVDRARTYAEDGKARAGGALDEVVKMINDAAGTVDEKLGEQYGQYARTAADKVSEFSEGLKAKQLDDLIEDARGFVQKSPAVAIGTAAALGFVLVRLLQAGLAVDRSDATTTDPKA</sequence>
<dbReference type="OrthoDB" id="7426580at2"/>
<keyword evidence="2" id="KW-1185">Reference proteome</keyword>
<evidence type="ECO:0008006" key="3">
    <source>
        <dbReference type="Google" id="ProtNLM"/>
    </source>
</evidence>